<dbReference type="AlphaFoldDB" id="A0A1G8FLF2"/>
<name>A0A1G8FLF2_9BURK</name>
<dbReference type="Proteomes" id="UP000199706">
    <property type="component" value="Unassembled WGS sequence"/>
</dbReference>
<evidence type="ECO:0000313" key="1">
    <source>
        <dbReference type="EMBL" id="SDH83003.1"/>
    </source>
</evidence>
<accession>A0A1G8FLF2</accession>
<dbReference type="OrthoDB" id="9135033at2"/>
<reference evidence="1 2" key="1">
    <citation type="submission" date="2016-10" db="EMBL/GenBank/DDBJ databases">
        <authorList>
            <person name="de Groot N.N."/>
        </authorList>
    </citation>
    <scope>NUCLEOTIDE SEQUENCE [LARGE SCALE GENOMIC DNA]</scope>
    <source>
        <strain evidence="1 2">LMG 2247</strain>
    </source>
</reference>
<protein>
    <submittedName>
        <fullName evidence="1">Uncharacterized protein</fullName>
    </submittedName>
</protein>
<gene>
    <name evidence="1" type="ORF">SAMN05216466_113238</name>
</gene>
<dbReference type="RefSeq" id="WP_090688494.1">
    <property type="nucleotide sequence ID" value="NZ_CADERL010000013.1"/>
</dbReference>
<dbReference type="EMBL" id="FNCJ01000013">
    <property type="protein sequence ID" value="SDH83003.1"/>
    <property type="molecule type" value="Genomic_DNA"/>
</dbReference>
<evidence type="ECO:0000313" key="2">
    <source>
        <dbReference type="Proteomes" id="UP000199706"/>
    </source>
</evidence>
<sequence>MNARDQSATEAQLKKELIQYLEALRLRQECYSFRIVNSRLRAMKMPTAQGWQPLFEKFSEMAVSRERLIECRDEVKAIYLDSLLVGTRAVSVFDVSPEEAAHAAAGIGALVEPQSEFAERFPLPLSESKIRRASFNGVFCNVLEHEDGSVRVFVCSKRAFRTREAIDLNELDGHARSALEGYDEVIGVRNGFVQAFDSIVFRPAIGVVEIHIDISCRLTRDDFAKARNFYTNRLNGLFGEKFGNDKWLLLPRNFFPLIAKLYARQDGFVNSLGHATTTNSIKEERMRGRASDLRREQFHEKGMQAIKGDTDEYSIRKGWRSADEGRIPTVLISGHFAVAGGPESRVSYAIIDGCSDEADFDMVMGKLV</sequence>
<organism evidence="1 2">
    <name type="scientific">Paraburkholderia phenazinium</name>
    <dbReference type="NCBI Taxonomy" id="60549"/>
    <lineage>
        <taxon>Bacteria</taxon>
        <taxon>Pseudomonadati</taxon>
        <taxon>Pseudomonadota</taxon>
        <taxon>Betaproteobacteria</taxon>
        <taxon>Burkholderiales</taxon>
        <taxon>Burkholderiaceae</taxon>
        <taxon>Paraburkholderia</taxon>
    </lineage>
</organism>
<proteinExistence type="predicted"/>